<gene>
    <name evidence="6" type="ordered locus">Dd1591_3679</name>
</gene>
<dbReference type="Pfam" id="PF03466">
    <property type="entry name" value="LysR_substrate"/>
    <property type="match status" value="1"/>
</dbReference>
<organism evidence="6 7">
    <name type="scientific">Dickeya chrysanthemi (strain Ech1591)</name>
    <name type="common">Dickeya zeae (strain Ech1591)</name>
    <dbReference type="NCBI Taxonomy" id="561229"/>
    <lineage>
        <taxon>Bacteria</taxon>
        <taxon>Pseudomonadati</taxon>
        <taxon>Pseudomonadota</taxon>
        <taxon>Gammaproteobacteria</taxon>
        <taxon>Enterobacterales</taxon>
        <taxon>Pectobacteriaceae</taxon>
        <taxon>Dickeya</taxon>
    </lineage>
</organism>
<dbReference type="PANTHER" id="PTHR30118:SF15">
    <property type="entry name" value="TRANSCRIPTIONAL REGULATORY PROTEIN"/>
    <property type="match status" value="1"/>
</dbReference>
<evidence type="ECO:0000256" key="3">
    <source>
        <dbReference type="ARBA" id="ARBA00023125"/>
    </source>
</evidence>
<keyword evidence="2" id="KW-0805">Transcription regulation</keyword>
<dbReference type="PROSITE" id="PS50931">
    <property type="entry name" value="HTH_LYSR"/>
    <property type="match status" value="1"/>
</dbReference>
<dbReference type="Gene3D" id="3.40.190.10">
    <property type="entry name" value="Periplasmic binding protein-like II"/>
    <property type="match status" value="2"/>
</dbReference>
<sequence>MNELRRIDLNLLLTLHALLTEKHVTRAALRLHKSQPAISHALAQLRAYFDDPLLVRRNGKMVLTARANALMQPLHDALTSLNGLLGGSMEFDPSLVNGRFRIAMSDYATRIVLPRLARHVRELAPGLDLAVSQVSRDAMVVQLTDGELDLALGLFPDAPDHIRVQTLFSDGYISVADKSTLPVDGGLSLEEWLQRPHILVALRPDSNDEIERALALLGLKRRIAVVLPHWGAAADLLAGTDFILTVPSRTVERIQQHTALRQFLPPLELSRFAYRQGWHIRSENDAAHQWLRQAVLMCSQPGDGIT</sequence>
<reference evidence="6 7" key="1">
    <citation type="submission" date="2009-06" db="EMBL/GenBank/DDBJ databases">
        <title>Complete sequence of Dickeya zeae Ech1591.</title>
        <authorList>
            <consortium name="US DOE Joint Genome Institute"/>
            <person name="Lucas S."/>
            <person name="Copeland A."/>
            <person name="Lapidus A."/>
            <person name="Glavina del Rio T."/>
            <person name="Tice H."/>
            <person name="Bruce D."/>
            <person name="Goodwin L."/>
            <person name="Pitluck S."/>
            <person name="Chertkov O."/>
            <person name="Brettin T."/>
            <person name="Detter J.C."/>
            <person name="Han C."/>
            <person name="Larimer F."/>
            <person name="Land M."/>
            <person name="Hauser L."/>
            <person name="Kyrpides N."/>
            <person name="Ovchinnikova G."/>
            <person name="Balakrishnan V."/>
            <person name="Glasner J."/>
            <person name="Perna N.T."/>
        </authorList>
    </citation>
    <scope>NUCLEOTIDE SEQUENCE [LARGE SCALE GENOMIC DNA]</scope>
    <source>
        <strain evidence="6 7">Ech1591</strain>
    </source>
</reference>
<dbReference type="GO" id="GO:0003677">
    <property type="term" value="F:DNA binding"/>
    <property type="evidence" value="ECO:0007669"/>
    <property type="project" value="UniProtKB-KW"/>
</dbReference>
<evidence type="ECO:0000313" key="7">
    <source>
        <dbReference type="Proteomes" id="UP000002735"/>
    </source>
</evidence>
<dbReference type="InterPro" id="IPR050389">
    <property type="entry name" value="LysR-type_TF"/>
</dbReference>
<feature type="domain" description="HTH lysR-type" evidence="5">
    <location>
        <begin position="7"/>
        <end position="64"/>
    </location>
</feature>
<dbReference type="PRINTS" id="PR00039">
    <property type="entry name" value="HTHLYSR"/>
</dbReference>
<evidence type="ECO:0000259" key="5">
    <source>
        <dbReference type="PROSITE" id="PS50931"/>
    </source>
</evidence>
<dbReference type="SUPFAM" id="SSF53850">
    <property type="entry name" value="Periplasmic binding protein-like II"/>
    <property type="match status" value="1"/>
</dbReference>
<dbReference type="CDD" id="cd08465">
    <property type="entry name" value="PBP2_ToxR"/>
    <property type="match status" value="1"/>
</dbReference>
<dbReference type="OrthoDB" id="8557381at2"/>
<evidence type="ECO:0000256" key="4">
    <source>
        <dbReference type="ARBA" id="ARBA00023163"/>
    </source>
</evidence>
<dbReference type="PANTHER" id="PTHR30118">
    <property type="entry name" value="HTH-TYPE TRANSCRIPTIONAL REGULATOR LEUO-RELATED"/>
    <property type="match status" value="1"/>
</dbReference>
<dbReference type="InterPro" id="IPR005119">
    <property type="entry name" value="LysR_subst-bd"/>
</dbReference>
<keyword evidence="4" id="KW-0804">Transcription</keyword>
<accession>C6CLI4</accession>
<dbReference type="SUPFAM" id="SSF46785">
    <property type="entry name" value="Winged helix' DNA-binding domain"/>
    <property type="match status" value="1"/>
</dbReference>
<dbReference type="Gene3D" id="1.10.10.10">
    <property type="entry name" value="Winged helix-like DNA-binding domain superfamily/Winged helix DNA-binding domain"/>
    <property type="match status" value="1"/>
</dbReference>
<evidence type="ECO:0000313" key="6">
    <source>
        <dbReference type="EMBL" id="ACT08487.1"/>
    </source>
</evidence>
<dbReference type="eggNOG" id="COG0583">
    <property type="taxonomic scope" value="Bacteria"/>
</dbReference>
<dbReference type="KEGG" id="dze:Dd1591_3679"/>
<comment type="similarity">
    <text evidence="1">Belongs to the LysR transcriptional regulatory family.</text>
</comment>
<keyword evidence="3" id="KW-0238">DNA-binding</keyword>
<dbReference type="GO" id="GO:0003700">
    <property type="term" value="F:DNA-binding transcription factor activity"/>
    <property type="evidence" value="ECO:0007669"/>
    <property type="project" value="InterPro"/>
</dbReference>
<name>C6CLI4_DICC1</name>
<dbReference type="STRING" id="561229.Dd1591_3679"/>
<dbReference type="AlphaFoldDB" id="C6CLI4"/>
<proteinExistence type="inferred from homology"/>
<dbReference type="Pfam" id="PF00126">
    <property type="entry name" value="HTH_1"/>
    <property type="match status" value="1"/>
</dbReference>
<dbReference type="Proteomes" id="UP000002735">
    <property type="component" value="Chromosome"/>
</dbReference>
<evidence type="ECO:0000256" key="1">
    <source>
        <dbReference type="ARBA" id="ARBA00009437"/>
    </source>
</evidence>
<dbReference type="EMBL" id="CP001655">
    <property type="protein sequence ID" value="ACT08487.1"/>
    <property type="molecule type" value="Genomic_DNA"/>
</dbReference>
<dbReference type="RefSeq" id="WP_015848002.1">
    <property type="nucleotide sequence ID" value="NC_012912.1"/>
</dbReference>
<dbReference type="GeneID" id="45081718"/>
<dbReference type="HOGENOM" id="CLU_039613_39_3_6"/>
<evidence type="ECO:0000256" key="2">
    <source>
        <dbReference type="ARBA" id="ARBA00023015"/>
    </source>
</evidence>
<dbReference type="InterPro" id="IPR036388">
    <property type="entry name" value="WH-like_DNA-bd_sf"/>
</dbReference>
<dbReference type="InterPro" id="IPR036390">
    <property type="entry name" value="WH_DNA-bd_sf"/>
</dbReference>
<protein>
    <submittedName>
        <fullName evidence="6">Transcriptional regulator, LysR family</fullName>
    </submittedName>
</protein>
<dbReference type="InterPro" id="IPR000847">
    <property type="entry name" value="LysR_HTH_N"/>
</dbReference>